<sequence length="1123" mass="120145">MQNPSPEPSPKKNDRSGEKPAPQGAPGTAERHSRARRHAVIAAVAGLLGVLCFLVTPFLPVEQTESSLNWPQDGEVNSVIAPQMSYTPQSIDIAMPCGLVADLPDDGGILVSTAPGQGEDTSLRALFVRATEDNVEIASRGRIIANAERDRVEAGDCSEITVAVRADTITGEFVGMTDAPNASRTVDDAFGLRPTLVGIYTDLPTTTSPEGMSVHVDVDSRFTSNPSIIKWTVMAVGVLATLIALWALHQLDKLDGRSSRRFLPSRLFRFRLVDGVVAGVLVVWHFIGANTSDDGYILSMARVASDADYMANYYRWYGVPESPFGSPYYDMLALISHVSTNSLWMRLPALIAGILCWLLLSKEVIPRLGRAARTTPVVHWTAAAVFLAFWTAFNNGLRPEPIIAFGALLTWCSIERAVATRRLLPAAIACIIAAFSLAAGPTGLMAVAALLAGTRPVIAAIVVRARILGGGIVRGVLPLVLPILAAGTMVLVAVFGDQTAASVREAIRVRGEIGPNLHWYQEFIRYYYLLIQTVDGSLPRRLPMLLALLCLAVVIGLVLSRGRIPGAAKGPTTRLVIVVVGTMFFMMFSPTKWTHHFGVYASIGAAIAALASLAIYRVALNSSRNRTLFLAVSLLVLAVAAAGTNGWWYVSSFGIPWWDRPPSFRGIQASTVLLVLSVATFALAAFQHLRADYTRQTTPQTSAGRNRMRSFAAAPVAVIAGLLVVFNVASLAKGAQAQYPGYSVGLGNAKSLAGEPCMLAEQVLVEPDSNAGMLAPVDPDMSASEALEGRTSNGFDPDGVAPDLTADSITGSVGTAGSTEDPDSGPEEHEGQGAGTSGGEGSEGINGSTVALPFGLDPAATPVLGSYRSGPQQEANLETGWYSIPDDDDSPLLVVTAAGRVAHLDVVGSFTYGQDMVFQFGQTQPDGSVAQVGENVLPKDIGPNPSWRNLRVPRSEFPEGADSVRISIRDGDLNPDQWVAITPPRMAQLDTLQNYVGSEDPVLLDWAVGLQFPCQRPFGHSAGVAEVPKFRILPDRPLAVTATGTWQDYKAGGPLGWATMGLEAESVPTYLNHNWDRDWGSLERYTPYGTYAGQPVPAEVDTTTQQRWGWWEPEAKIFVTDPQ</sequence>
<feature type="transmembrane region" description="Helical" evidence="12">
    <location>
        <begin position="628"/>
        <end position="649"/>
    </location>
</feature>
<evidence type="ECO:0000259" key="15">
    <source>
        <dbReference type="Pfam" id="PF17689"/>
    </source>
</evidence>
<feature type="domain" description="Arabinofuranosyltransferase central" evidence="13">
    <location>
        <begin position="226"/>
        <end position="690"/>
    </location>
</feature>
<feature type="domain" description="Arabinosyltransferase C-terminal" evidence="14">
    <location>
        <begin position="728"/>
        <end position="1114"/>
    </location>
</feature>
<feature type="transmembrane region" description="Helical" evidence="12">
    <location>
        <begin position="372"/>
        <end position="390"/>
    </location>
</feature>
<dbReference type="Pfam" id="PF14896">
    <property type="entry name" value="Arabino_trans_C"/>
    <property type="match status" value="1"/>
</dbReference>
<dbReference type="GO" id="GO:0071766">
    <property type="term" value="P:Actinobacterium-type cell wall biogenesis"/>
    <property type="evidence" value="ECO:0007669"/>
    <property type="project" value="InterPro"/>
</dbReference>
<feature type="transmembrane region" description="Helical" evidence="12">
    <location>
        <begin position="572"/>
        <end position="591"/>
    </location>
</feature>
<dbReference type="InterPro" id="IPR032731">
    <property type="entry name" value="Arabino_trans_C"/>
</dbReference>
<evidence type="ECO:0000259" key="13">
    <source>
        <dbReference type="Pfam" id="PF04602"/>
    </source>
</evidence>
<feature type="compositionally biased region" description="Basic and acidic residues" evidence="11">
    <location>
        <begin position="9"/>
        <end position="18"/>
    </location>
</feature>
<evidence type="ECO:0000256" key="7">
    <source>
        <dbReference type="ARBA" id="ARBA00022692"/>
    </source>
</evidence>
<dbReference type="GO" id="GO:0052636">
    <property type="term" value="F:arabinosyltransferase activity"/>
    <property type="evidence" value="ECO:0007669"/>
    <property type="project" value="InterPro"/>
</dbReference>
<organism evidence="16 17">
    <name type="scientific">Dietzia timorensis</name>
    <dbReference type="NCBI Taxonomy" id="499555"/>
    <lineage>
        <taxon>Bacteria</taxon>
        <taxon>Bacillati</taxon>
        <taxon>Actinomycetota</taxon>
        <taxon>Actinomycetes</taxon>
        <taxon>Mycobacteriales</taxon>
        <taxon>Dietziaceae</taxon>
        <taxon>Dietzia</taxon>
    </lineage>
</organism>
<evidence type="ECO:0000256" key="4">
    <source>
        <dbReference type="ARBA" id="ARBA00022475"/>
    </source>
</evidence>
<evidence type="ECO:0000256" key="3">
    <source>
        <dbReference type="ARBA" id="ARBA00008195"/>
    </source>
</evidence>
<feature type="domain" description="Arabinosyltransferas concanavalin like" evidence="15">
    <location>
        <begin position="62"/>
        <end position="221"/>
    </location>
</feature>
<dbReference type="InterPro" id="IPR007680">
    <property type="entry name" value="Arabino_trans_central"/>
</dbReference>
<dbReference type="Gene3D" id="2.60.120.610">
    <property type="entry name" value="arabinofuranosyltransferase like domain"/>
    <property type="match status" value="1"/>
</dbReference>
<keyword evidence="10" id="KW-0961">Cell wall biogenesis/degradation</keyword>
<dbReference type="Gene3D" id="2.60.120.940">
    <property type="entry name" value="EmbC, C-terminal domain, subdomain 2"/>
    <property type="match status" value="1"/>
</dbReference>
<gene>
    <name evidence="16" type="ORF">BJL86_0245</name>
</gene>
<keyword evidence="17" id="KW-1185">Reference proteome</keyword>
<feature type="transmembrane region" description="Helical" evidence="12">
    <location>
        <begin position="542"/>
        <end position="560"/>
    </location>
</feature>
<keyword evidence="9 12" id="KW-0472">Membrane</keyword>
<dbReference type="InterPro" id="IPR040920">
    <property type="entry name" value="Arabino_trans_N"/>
</dbReference>
<feature type="region of interest" description="Disordered" evidence="11">
    <location>
        <begin position="770"/>
        <end position="853"/>
    </location>
</feature>
<proteinExistence type="inferred from homology"/>
<evidence type="ECO:0000256" key="6">
    <source>
        <dbReference type="ARBA" id="ARBA00022679"/>
    </source>
</evidence>
<feature type="transmembrane region" description="Helical" evidence="12">
    <location>
        <begin position="268"/>
        <end position="287"/>
    </location>
</feature>
<evidence type="ECO:0000313" key="17">
    <source>
        <dbReference type="Proteomes" id="UP000186104"/>
    </source>
</evidence>
<keyword evidence="4" id="KW-1003">Cell membrane</keyword>
<name>A0A173LFH6_9ACTN</name>
<comment type="function">
    <text evidence="1">Arabinosyl transferase responsible for the polymerization of arabinose into the arabinan of arabinogalactan.</text>
</comment>
<dbReference type="RefSeq" id="WP_067471547.1">
    <property type="nucleotide sequence ID" value="NZ_CP015961.1"/>
</dbReference>
<evidence type="ECO:0000256" key="1">
    <source>
        <dbReference type="ARBA" id="ARBA00003001"/>
    </source>
</evidence>
<feature type="transmembrane region" description="Helical" evidence="12">
    <location>
        <begin position="343"/>
        <end position="360"/>
    </location>
</feature>
<dbReference type="KEGG" id="dtm:BJL86_0245"/>
<dbReference type="STRING" id="499555.BJL86_0245"/>
<keyword evidence="7 12" id="KW-0812">Transmembrane</keyword>
<keyword evidence="6 16" id="KW-0808">Transferase</keyword>
<dbReference type="GO" id="GO:0071555">
    <property type="term" value="P:cell wall organization"/>
    <property type="evidence" value="ECO:0007669"/>
    <property type="project" value="UniProtKB-KW"/>
</dbReference>
<protein>
    <submittedName>
        <fullName evidence="16">Putative arabinosyltransferase B</fullName>
    </submittedName>
</protein>
<evidence type="ECO:0000256" key="12">
    <source>
        <dbReference type="SAM" id="Phobius"/>
    </source>
</evidence>
<dbReference type="Proteomes" id="UP000186104">
    <property type="component" value="Chromosome"/>
</dbReference>
<feature type="compositionally biased region" description="Gly residues" evidence="11">
    <location>
        <begin position="832"/>
        <end position="844"/>
    </location>
</feature>
<feature type="transmembrane region" description="Helical" evidence="12">
    <location>
        <begin position="710"/>
        <end position="732"/>
    </location>
</feature>
<dbReference type="InterPro" id="IPR042486">
    <property type="entry name" value="Arabino_trans_C_2"/>
</dbReference>
<evidence type="ECO:0000256" key="10">
    <source>
        <dbReference type="ARBA" id="ARBA00023316"/>
    </source>
</evidence>
<feature type="region of interest" description="Disordered" evidence="11">
    <location>
        <begin position="1"/>
        <end position="34"/>
    </location>
</feature>
<evidence type="ECO:0000313" key="16">
    <source>
        <dbReference type="EMBL" id="ANI91056.1"/>
    </source>
</evidence>
<evidence type="ECO:0000256" key="9">
    <source>
        <dbReference type="ARBA" id="ARBA00023136"/>
    </source>
</evidence>
<evidence type="ECO:0000256" key="8">
    <source>
        <dbReference type="ARBA" id="ARBA00022989"/>
    </source>
</evidence>
<dbReference type="OrthoDB" id="3584570at2"/>
<feature type="transmembrane region" description="Helical" evidence="12">
    <location>
        <begin position="39"/>
        <end position="59"/>
    </location>
</feature>
<dbReference type="EMBL" id="CP015961">
    <property type="protein sequence ID" value="ANI91056.1"/>
    <property type="molecule type" value="Genomic_DNA"/>
</dbReference>
<keyword evidence="5" id="KW-0328">Glycosyltransferase</keyword>
<dbReference type="InterPro" id="IPR027451">
    <property type="entry name" value="EmbABC_dom1"/>
</dbReference>
<evidence type="ECO:0000256" key="5">
    <source>
        <dbReference type="ARBA" id="ARBA00022676"/>
    </source>
</evidence>
<feature type="compositionally biased region" description="Polar residues" evidence="11">
    <location>
        <begin position="807"/>
        <end position="818"/>
    </location>
</feature>
<keyword evidence="8 12" id="KW-1133">Transmembrane helix</keyword>
<dbReference type="Pfam" id="PF04602">
    <property type="entry name" value="Arabinose_trans"/>
    <property type="match status" value="1"/>
</dbReference>
<feature type="transmembrane region" description="Helical" evidence="12">
    <location>
        <begin position="669"/>
        <end position="689"/>
    </location>
</feature>
<dbReference type="Gene3D" id="3.40.190.160">
    <property type="match status" value="1"/>
</dbReference>
<accession>A0A173LFH6</accession>
<dbReference type="Pfam" id="PF17689">
    <property type="entry name" value="Arabino_trans_N"/>
    <property type="match status" value="1"/>
</dbReference>
<comment type="subcellular location">
    <subcellularLocation>
        <location evidence="2">Cell membrane</location>
        <topology evidence="2">Multi-pass membrane protein</topology>
    </subcellularLocation>
</comment>
<dbReference type="AlphaFoldDB" id="A0A173LFH6"/>
<comment type="similarity">
    <text evidence="3">Belongs to the emb family.</text>
</comment>
<reference evidence="16 17" key="1">
    <citation type="submission" date="2016-06" db="EMBL/GenBank/DDBJ databases">
        <title>Complete genome sequence of a saline-alkali tolerant type strain Dietzia timorensis ID05-A0528T.</title>
        <authorList>
            <person name="Wu X."/>
        </authorList>
    </citation>
    <scope>NUCLEOTIDE SEQUENCE [LARGE SCALE GENOMIC DNA]</scope>
    <source>
        <strain evidence="16 17">ID05-A0528</strain>
    </source>
</reference>
<evidence type="ECO:0000256" key="2">
    <source>
        <dbReference type="ARBA" id="ARBA00004651"/>
    </source>
</evidence>
<evidence type="ECO:0000259" key="14">
    <source>
        <dbReference type="Pfam" id="PF14896"/>
    </source>
</evidence>
<dbReference type="GO" id="GO:0005886">
    <property type="term" value="C:plasma membrane"/>
    <property type="evidence" value="ECO:0007669"/>
    <property type="project" value="UniProtKB-SubCell"/>
</dbReference>
<evidence type="ECO:0000256" key="11">
    <source>
        <dbReference type="SAM" id="MobiDB-lite"/>
    </source>
</evidence>
<feature type="transmembrane region" description="Helical" evidence="12">
    <location>
        <begin position="228"/>
        <end position="248"/>
    </location>
</feature>
<feature type="transmembrane region" description="Helical" evidence="12">
    <location>
        <begin position="597"/>
        <end position="616"/>
    </location>
</feature>
<feature type="transmembrane region" description="Helical" evidence="12">
    <location>
        <begin position="475"/>
        <end position="495"/>
    </location>
</feature>